<dbReference type="HOGENOM" id="CLU_003690_2_2_10"/>
<dbReference type="FunFam" id="1.20.1050.60:FF:000001">
    <property type="entry name" value="Putative alpha-1,2-mannosidase"/>
    <property type="match status" value="1"/>
</dbReference>
<evidence type="ECO:0000256" key="1">
    <source>
        <dbReference type="ARBA" id="ARBA00001913"/>
    </source>
</evidence>
<accession>H1Y4F6</accession>
<evidence type="ECO:0000256" key="4">
    <source>
        <dbReference type="SAM" id="SignalP"/>
    </source>
</evidence>
<evidence type="ECO:0000256" key="3">
    <source>
        <dbReference type="ARBA" id="ARBA00022837"/>
    </source>
</evidence>
<dbReference type="GO" id="GO:0000224">
    <property type="term" value="F:peptide-N4-(N-acetyl-beta-glucosaminyl)asparagine amidase activity"/>
    <property type="evidence" value="ECO:0007669"/>
    <property type="project" value="TreeGrafter"/>
</dbReference>
<proteinExistence type="predicted"/>
<dbReference type="InterPro" id="IPR005887">
    <property type="entry name" value="GH92_a_mannosidase_put"/>
</dbReference>
<dbReference type="RefSeq" id="WP_008505675.1">
    <property type="nucleotide sequence ID" value="NZ_CM001403.1"/>
</dbReference>
<dbReference type="InterPro" id="IPR014718">
    <property type="entry name" value="GH-type_carb-bd"/>
</dbReference>
<dbReference type="InterPro" id="IPR008928">
    <property type="entry name" value="6-hairpin_glycosidase_sf"/>
</dbReference>
<dbReference type="InterPro" id="IPR050883">
    <property type="entry name" value="PNGase"/>
</dbReference>
<feature type="domain" description="Glycosyl hydrolase family 92 N-terminal" evidence="6">
    <location>
        <begin position="29"/>
        <end position="276"/>
    </location>
</feature>
<dbReference type="EMBL" id="CM001403">
    <property type="protein sequence ID" value="EHQ25790.1"/>
    <property type="molecule type" value="Genomic_DNA"/>
</dbReference>
<dbReference type="Proteomes" id="UP000002774">
    <property type="component" value="Chromosome"/>
</dbReference>
<feature type="domain" description="Glycosyl hydrolase family 92" evidence="5">
    <location>
        <begin position="282"/>
        <end position="744"/>
    </location>
</feature>
<gene>
    <name evidence="7" type="ORF">Mucpa_1633</name>
</gene>
<evidence type="ECO:0000259" key="5">
    <source>
        <dbReference type="Pfam" id="PF07971"/>
    </source>
</evidence>
<dbReference type="Gene3D" id="2.70.98.10">
    <property type="match status" value="1"/>
</dbReference>
<evidence type="ECO:0000313" key="8">
    <source>
        <dbReference type="Proteomes" id="UP000002774"/>
    </source>
</evidence>
<dbReference type="GO" id="GO:0005975">
    <property type="term" value="P:carbohydrate metabolic process"/>
    <property type="evidence" value="ECO:0007669"/>
    <property type="project" value="InterPro"/>
</dbReference>
<dbReference type="GO" id="GO:0006516">
    <property type="term" value="P:glycoprotein catabolic process"/>
    <property type="evidence" value="ECO:0007669"/>
    <property type="project" value="TreeGrafter"/>
</dbReference>
<dbReference type="STRING" id="714943.Mucpa_1633"/>
<comment type="cofactor">
    <cofactor evidence="1">
        <name>Ca(2+)</name>
        <dbReference type="ChEBI" id="CHEBI:29108"/>
    </cofactor>
</comment>
<dbReference type="PANTHER" id="PTHR12143">
    <property type="entry name" value="PEPTIDE N-GLYCANASE PNGASE -RELATED"/>
    <property type="match status" value="1"/>
</dbReference>
<evidence type="ECO:0000256" key="2">
    <source>
        <dbReference type="ARBA" id="ARBA00011245"/>
    </source>
</evidence>
<dbReference type="Gene3D" id="3.30.2080.10">
    <property type="entry name" value="GH92 mannosidase domain"/>
    <property type="match status" value="1"/>
</dbReference>
<dbReference type="Gene3D" id="1.20.1050.60">
    <property type="entry name" value="alpha-1,2-mannosidase"/>
    <property type="match status" value="1"/>
</dbReference>
<reference evidence="7" key="1">
    <citation type="submission" date="2011-09" db="EMBL/GenBank/DDBJ databases">
        <title>The permanent draft genome of Mucilaginibacter paludis DSM 18603.</title>
        <authorList>
            <consortium name="US DOE Joint Genome Institute (JGI-PGF)"/>
            <person name="Lucas S."/>
            <person name="Han J."/>
            <person name="Lapidus A."/>
            <person name="Bruce D."/>
            <person name="Goodwin L."/>
            <person name="Pitluck S."/>
            <person name="Peters L."/>
            <person name="Kyrpides N."/>
            <person name="Mavromatis K."/>
            <person name="Ivanova N."/>
            <person name="Mikhailova N."/>
            <person name="Held B."/>
            <person name="Detter J.C."/>
            <person name="Tapia R."/>
            <person name="Han C."/>
            <person name="Land M."/>
            <person name="Hauser L."/>
            <person name="Markowitz V."/>
            <person name="Cheng J.-F."/>
            <person name="Hugenholtz P."/>
            <person name="Woyke T."/>
            <person name="Wu D."/>
            <person name="Tindall B."/>
            <person name="Brambilla E."/>
            <person name="Klenk H.-P."/>
            <person name="Eisen J.A."/>
        </authorList>
    </citation>
    <scope>NUCLEOTIDE SEQUENCE [LARGE SCALE GENOMIC DNA]</scope>
    <source>
        <strain evidence="7">DSM 18603</strain>
    </source>
</reference>
<keyword evidence="4" id="KW-0732">Signal</keyword>
<keyword evidence="3" id="KW-0106">Calcium</keyword>
<feature type="chain" id="PRO_5003557039" evidence="4">
    <location>
        <begin position="19"/>
        <end position="766"/>
    </location>
</feature>
<dbReference type="OrthoDB" id="9758101at2"/>
<dbReference type="PANTHER" id="PTHR12143:SF39">
    <property type="entry name" value="SECRETED PROTEIN"/>
    <property type="match status" value="1"/>
</dbReference>
<evidence type="ECO:0000259" key="6">
    <source>
        <dbReference type="Pfam" id="PF17678"/>
    </source>
</evidence>
<dbReference type="FunFam" id="3.30.2080.10:FF:000001">
    <property type="entry name" value="Alpha-1,2-mannosidase subfamily"/>
    <property type="match status" value="1"/>
</dbReference>
<dbReference type="eggNOG" id="COG3537">
    <property type="taxonomic scope" value="Bacteria"/>
</dbReference>
<dbReference type="InterPro" id="IPR041371">
    <property type="entry name" value="GH92_N"/>
</dbReference>
<dbReference type="Pfam" id="PF17678">
    <property type="entry name" value="Glyco_hydro_92N"/>
    <property type="match status" value="1"/>
</dbReference>
<dbReference type="AlphaFoldDB" id="H1Y4F6"/>
<organism evidence="7 8">
    <name type="scientific">Mucilaginibacter paludis DSM 18603</name>
    <dbReference type="NCBI Taxonomy" id="714943"/>
    <lineage>
        <taxon>Bacteria</taxon>
        <taxon>Pseudomonadati</taxon>
        <taxon>Bacteroidota</taxon>
        <taxon>Sphingobacteriia</taxon>
        <taxon>Sphingobacteriales</taxon>
        <taxon>Sphingobacteriaceae</taxon>
        <taxon>Mucilaginibacter</taxon>
    </lineage>
</organism>
<feature type="signal peptide" evidence="4">
    <location>
        <begin position="1"/>
        <end position="18"/>
    </location>
</feature>
<keyword evidence="8" id="KW-1185">Reference proteome</keyword>
<dbReference type="NCBIfam" id="TIGR01180">
    <property type="entry name" value="aman2_put"/>
    <property type="match status" value="1"/>
</dbReference>
<evidence type="ECO:0000313" key="7">
    <source>
        <dbReference type="EMBL" id="EHQ25790.1"/>
    </source>
</evidence>
<sequence length="766" mass="84925">MKAYLILCLILCPAWLQAQHTPEKRVVQYVNPFIGTGAVDTNSLSGSNIPGPTTPFGFVQLSPDTRDAPDDPASGYDYNDKTIVGFSHTHLSGTGVADLFDVLLMPTQGEVKLSPGKSQVSRSGYRSTFSHQQETARPGYYQVLLQDYGINAELTATAHTGMHRYTFPASTQSHIVIDLDHSLNKKRGYWECRIIDAELKVINNHTLEGYRIITGWASLRKVYFHAEFSKPFDNVVMANGNNTPYPTTLLNGTALKAALNFSTTDKEQVLVKVALSAVSIDNAKMNMAAELPGWDFDNISRQCADNWEKELSKIKIEGTPEQKQIFYTGLYHAFTQPNNIADVNGDYQATDLTIGNAPDKVQYSTFSLWDTYRAAHPLYTLLQPERTAGFINTMIRQYKTYGYLPIWQLWGEENYCMIGNHAIPVIVDAVLKGIPGINAQDAYEAIKASSVTEHPGSPFAAWEKYGYIPEDIESQSVSISVEMAYDDWCVAQLARKLGNTADYNHFMERSAFYKNLYNVKTGFFQAKNKDGNWVTPFNPLSYGGNGGSPYTEANAWQYSWYVPQNVPGLINLMGGNKAFTAKLDTFFTLANKPGDVNGNASGFIGQYAHGNEPSHHIAYLYDYAGEPWKTQYYVSKVLNELYNNSSSGYAGNEDCGQMSAWYIFSSMGFYPVNPANGIYAIGSPILKAAAITLPNGKTFSVSVKNPGKPNIYIQSVKLNGKPYTKTYITQNDIISGGRLEFIMGTKPNKSWGITPAGVPPVWGYNN</sequence>
<dbReference type="SUPFAM" id="SSF48208">
    <property type="entry name" value="Six-hairpin glycosidases"/>
    <property type="match status" value="1"/>
</dbReference>
<dbReference type="GO" id="GO:0030246">
    <property type="term" value="F:carbohydrate binding"/>
    <property type="evidence" value="ECO:0007669"/>
    <property type="project" value="InterPro"/>
</dbReference>
<comment type="subunit">
    <text evidence="2">Monomer.</text>
</comment>
<protein>
    <submittedName>
        <fullName evidence="7">Alpha-1,2-mannosidase</fullName>
    </submittedName>
</protein>
<dbReference type="InterPro" id="IPR012939">
    <property type="entry name" value="Glyco_hydro_92"/>
</dbReference>
<dbReference type="Gene3D" id="1.20.1610.10">
    <property type="entry name" value="alpha-1,2-mannosidases domains"/>
    <property type="match status" value="1"/>
</dbReference>
<dbReference type="Pfam" id="PF07971">
    <property type="entry name" value="Glyco_hydro_92"/>
    <property type="match status" value="1"/>
</dbReference>
<dbReference type="GO" id="GO:0005829">
    <property type="term" value="C:cytosol"/>
    <property type="evidence" value="ECO:0007669"/>
    <property type="project" value="TreeGrafter"/>
</dbReference>
<name>H1Y4F6_9SPHI</name>